<name>A0A2V5LBQ4_9MICC</name>
<comment type="caution">
    <text evidence="1">The sequence shown here is derived from an EMBL/GenBank/DDBJ whole genome shotgun (WGS) entry which is preliminary data.</text>
</comment>
<sequence>MPQVPITGEGFPAASGIPYTTIDDTKVIGSHENAGGTGLTSYNQDLKAIVVCPKIESAYCGAFKFQLGQYHAVIASNRTVAMNFKIDLSRNRDAHNCGGGVLIPINMQGEPKC</sequence>
<dbReference type="AlphaFoldDB" id="A0A2V5LBQ4"/>
<organism evidence="1 2">
    <name type="scientific">Arthrobacter livingstonensis</name>
    <dbReference type="NCBI Taxonomy" id="670078"/>
    <lineage>
        <taxon>Bacteria</taxon>
        <taxon>Bacillati</taxon>
        <taxon>Actinomycetota</taxon>
        <taxon>Actinomycetes</taxon>
        <taxon>Micrococcales</taxon>
        <taxon>Micrococcaceae</taxon>
        <taxon>Arthrobacter</taxon>
    </lineage>
</organism>
<accession>A0A2V5LBQ4</accession>
<proteinExistence type="predicted"/>
<dbReference type="EMBL" id="QJVD01000004">
    <property type="protein sequence ID" value="PYI68808.1"/>
    <property type="molecule type" value="Genomic_DNA"/>
</dbReference>
<evidence type="ECO:0000313" key="1">
    <source>
        <dbReference type="EMBL" id="PYI68808.1"/>
    </source>
</evidence>
<gene>
    <name evidence="1" type="ORF">CVV68_05870</name>
</gene>
<keyword evidence="2" id="KW-1185">Reference proteome</keyword>
<dbReference type="Proteomes" id="UP000247832">
    <property type="component" value="Unassembled WGS sequence"/>
</dbReference>
<reference evidence="1 2" key="1">
    <citation type="submission" date="2018-05" db="EMBL/GenBank/DDBJ databases">
        <title>Genetic diversity of glacier-inhabiting Cryobacterium bacteria in China and description of Cryobacterium mengkeensis sp. nov. and Arthrobacter glacialis sp. nov.</title>
        <authorList>
            <person name="Liu Q."/>
            <person name="Xin Y.-H."/>
        </authorList>
    </citation>
    <scope>NUCLEOTIDE SEQUENCE [LARGE SCALE GENOMIC DNA]</scope>
    <source>
        <strain evidence="1 2">LI2</strain>
    </source>
</reference>
<protein>
    <submittedName>
        <fullName evidence="1">Uncharacterized protein</fullName>
    </submittedName>
</protein>
<evidence type="ECO:0000313" key="2">
    <source>
        <dbReference type="Proteomes" id="UP000247832"/>
    </source>
</evidence>